<dbReference type="GO" id="GO:0044550">
    <property type="term" value="P:secondary metabolite biosynthetic process"/>
    <property type="evidence" value="ECO:0007669"/>
    <property type="project" value="UniProtKB-ARBA"/>
</dbReference>
<dbReference type="Proteomes" id="UP000231358">
    <property type="component" value="Unassembled WGS sequence"/>
</dbReference>
<dbReference type="AlphaFoldDB" id="A0A2G7GB54"/>
<dbReference type="PANTHER" id="PTHR43008:SF4">
    <property type="entry name" value="CHAIN DEHYDROGENASE, PUTATIVE (AFU_ORTHOLOGUE AFUA_4G08710)-RELATED"/>
    <property type="match status" value="1"/>
</dbReference>
<accession>A0A2G7GB54</accession>
<dbReference type="PRINTS" id="PR00081">
    <property type="entry name" value="GDHRDH"/>
</dbReference>
<feature type="transmembrane region" description="Helical" evidence="8">
    <location>
        <begin position="105"/>
        <end position="130"/>
    </location>
</feature>
<sequence length="754" mass="82345">MSTATYTKRTWYRTTFFNISVVSLCAFIAPGLWAAMNGLGGAGTADPHYVNAANAVIFCLQVLVCIFGSAMIATIGLKWALVVGMVGFPIYASSVYCNIRYNNTWYIMLACVIDGISSGVFWLTEGAIILAYPEKHRRGKYLAFWLGSRIVGQMIGGSVTLGVNAGNREKGHISVKTYFIFISIQALGPFVAALLSSPDRVQRSDKSPVSLDLPRSLKAELNIMWKLLCRKEILLLLPMIFQSVFSEAFFSTYNATYFTVRSRALASLVASTCVIIANFMLGFFLDWKRPTLNTRAIVAFVLIYAFELSLYIYAMIATKEYERRDTPPVLDWADDGFGRGVCVYILMLVGFNLMYDYLYWLIGTVNRSGGDIVRLSAVVRGVESAGQAISYGINSIDQTRFPLSGAVAVNLSFFAACIIPSALVVFKVGIINGVKVYRIQQDEDVHVDELATTKLTQKLPKTMSVNSNCNVHDPGFRESKPSQGDPSRPVADLFRLDGRTIVITGANGFLGTTLAMAILESGGDVVCLDLPGEPTATNWNEVEQAALKYDRSLSYWPLDVTNENMVTDVFAKFMPTLRFPLRGLVVCAGISRNGPAISFPISTVREMLDVNVSGAFLAAQAAAWEMRQSDVSGSIVLVASMSGYVSNKGVDTAGYNASKAAVQQLARSLAAEWGSRKGMPLIRVNSLSPGYIRTAATAEALQKPGLEEQWVGDNMLYRLSTADEFRAPVLFMLGDGSSFMTGSDLRVDGGHCAW</sequence>
<feature type="transmembrane region" description="Helical" evidence="8">
    <location>
        <begin position="79"/>
        <end position="99"/>
    </location>
</feature>
<evidence type="ECO:0000313" key="9">
    <source>
        <dbReference type="EMBL" id="PIG90074.1"/>
    </source>
</evidence>
<dbReference type="Pfam" id="PF05978">
    <property type="entry name" value="UNC-93"/>
    <property type="match status" value="1"/>
</dbReference>
<feature type="transmembrane region" description="Helical" evidence="8">
    <location>
        <begin position="177"/>
        <end position="196"/>
    </location>
</feature>
<dbReference type="SUPFAM" id="SSF51735">
    <property type="entry name" value="NAD(P)-binding Rossmann-fold domains"/>
    <property type="match status" value="1"/>
</dbReference>
<feature type="transmembrane region" description="Helical" evidence="8">
    <location>
        <begin position="142"/>
        <end position="165"/>
    </location>
</feature>
<evidence type="ECO:0000256" key="7">
    <source>
        <dbReference type="ARBA" id="ARBA00023136"/>
    </source>
</evidence>
<dbReference type="GO" id="GO:0016616">
    <property type="term" value="F:oxidoreductase activity, acting on the CH-OH group of donors, NAD or NADP as acceptor"/>
    <property type="evidence" value="ECO:0007669"/>
    <property type="project" value="UniProtKB-ARBA"/>
</dbReference>
<keyword evidence="5 8" id="KW-1133">Transmembrane helix</keyword>
<dbReference type="InterPro" id="IPR036291">
    <property type="entry name" value="NAD(P)-bd_dom_sf"/>
</dbReference>
<dbReference type="InterPro" id="IPR002347">
    <property type="entry name" value="SDR_fam"/>
</dbReference>
<keyword evidence="6" id="KW-0560">Oxidoreductase</keyword>
<evidence type="ECO:0000256" key="8">
    <source>
        <dbReference type="SAM" id="Phobius"/>
    </source>
</evidence>
<dbReference type="EMBL" id="NEXV01000020">
    <property type="protein sequence ID" value="PIG90074.1"/>
    <property type="molecule type" value="Genomic_DNA"/>
</dbReference>
<evidence type="ECO:0000313" key="10">
    <source>
        <dbReference type="Proteomes" id="UP000231358"/>
    </source>
</evidence>
<dbReference type="InterPro" id="IPR010291">
    <property type="entry name" value="Ion_channel_UNC-93"/>
</dbReference>
<feature type="transmembrane region" description="Helical" evidence="8">
    <location>
        <begin position="16"/>
        <end position="36"/>
    </location>
</feature>
<feature type="transmembrane region" description="Helical" evidence="8">
    <location>
        <begin position="48"/>
        <end position="72"/>
    </location>
</feature>
<dbReference type="PANTHER" id="PTHR43008">
    <property type="entry name" value="BENZIL REDUCTASE"/>
    <property type="match status" value="1"/>
</dbReference>
<dbReference type="PROSITE" id="PS00061">
    <property type="entry name" value="ADH_SHORT"/>
    <property type="match status" value="1"/>
</dbReference>
<gene>
    <name evidence="9" type="ORF">AARAC_001931</name>
</gene>
<proteinExistence type="inferred from homology"/>
<evidence type="ECO:0000256" key="5">
    <source>
        <dbReference type="ARBA" id="ARBA00022989"/>
    </source>
</evidence>
<evidence type="ECO:0000256" key="1">
    <source>
        <dbReference type="ARBA" id="ARBA00004141"/>
    </source>
</evidence>
<keyword evidence="10" id="KW-1185">Reference proteome</keyword>
<dbReference type="InterPro" id="IPR036259">
    <property type="entry name" value="MFS_trans_sf"/>
</dbReference>
<evidence type="ECO:0000256" key="3">
    <source>
        <dbReference type="ARBA" id="ARBA00022692"/>
    </source>
</evidence>
<evidence type="ECO:0000256" key="6">
    <source>
        <dbReference type="ARBA" id="ARBA00023002"/>
    </source>
</evidence>
<keyword evidence="7 8" id="KW-0472">Membrane</keyword>
<feature type="transmembrane region" description="Helical" evidence="8">
    <location>
        <begin position="233"/>
        <end position="253"/>
    </location>
</feature>
<reference evidence="9 10" key="1">
    <citation type="submission" date="2017-05" db="EMBL/GenBank/DDBJ databases">
        <title>Genome sequence for an aflatoxigenic pathogen of Argentinian peanut, Aspergillus arachidicola.</title>
        <authorList>
            <person name="Moore G."/>
            <person name="Beltz S.B."/>
            <person name="Mack B.M."/>
        </authorList>
    </citation>
    <scope>NUCLEOTIDE SEQUENCE [LARGE SCALE GENOMIC DNA]</scope>
    <source>
        <strain evidence="9 10">CBS 117610</strain>
    </source>
</reference>
<comment type="caution">
    <text evidence="9">The sequence shown here is derived from an EMBL/GenBank/DDBJ whole genome shotgun (WGS) entry which is preliminary data.</text>
</comment>
<evidence type="ECO:0000256" key="4">
    <source>
        <dbReference type="ARBA" id="ARBA00022857"/>
    </source>
</evidence>
<dbReference type="SUPFAM" id="SSF103473">
    <property type="entry name" value="MFS general substrate transporter"/>
    <property type="match status" value="1"/>
</dbReference>
<keyword evidence="4" id="KW-0521">NADP</keyword>
<feature type="transmembrane region" description="Helical" evidence="8">
    <location>
        <begin position="297"/>
        <end position="316"/>
    </location>
</feature>
<feature type="transmembrane region" description="Helical" evidence="8">
    <location>
        <begin position="336"/>
        <end position="358"/>
    </location>
</feature>
<dbReference type="Gene3D" id="3.40.50.720">
    <property type="entry name" value="NAD(P)-binding Rossmann-like Domain"/>
    <property type="match status" value="1"/>
</dbReference>
<comment type="subcellular location">
    <subcellularLocation>
        <location evidence="1">Membrane</location>
        <topology evidence="1">Multi-pass membrane protein</topology>
    </subcellularLocation>
</comment>
<organism evidence="9 10">
    <name type="scientific">Aspergillus arachidicola</name>
    <dbReference type="NCBI Taxonomy" id="656916"/>
    <lineage>
        <taxon>Eukaryota</taxon>
        <taxon>Fungi</taxon>
        <taxon>Dikarya</taxon>
        <taxon>Ascomycota</taxon>
        <taxon>Pezizomycotina</taxon>
        <taxon>Eurotiomycetes</taxon>
        <taxon>Eurotiomycetidae</taxon>
        <taxon>Eurotiales</taxon>
        <taxon>Aspergillaceae</taxon>
        <taxon>Aspergillus</taxon>
        <taxon>Aspergillus subgen. Circumdati</taxon>
    </lineage>
</organism>
<keyword evidence="3 8" id="KW-0812">Transmembrane</keyword>
<protein>
    <submittedName>
        <fullName evidence="9">DUF895 domain membrane protein</fullName>
    </submittedName>
</protein>
<dbReference type="Gene3D" id="1.20.1250.20">
    <property type="entry name" value="MFS general substrate transporter like domains"/>
    <property type="match status" value="1"/>
</dbReference>
<evidence type="ECO:0000256" key="2">
    <source>
        <dbReference type="ARBA" id="ARBA00006484"/>
    </source>
</evidence>
<feature type="transmembrane region" description="Helical" evidence="8">
    <location>
        <begin position="403"/>
        <end position="426"/>
    </location>
</feature>
<dbReference type="Pfam" id="PF13561">
    <property type="entry name" value="adh_short_C2"/>
    <property type="match status" value="1"/>
</dbReference>
<name>A0A2G7GB54_9EURO</name>
<comment type="similarity">
    <text evidence="2">Belongs to the short-chain dehydrogenases/reductases (SDR) family.</text>
</comment>
<dbReference type="InterPro" id="IPR020904">
    <property type="entry name" value="Sc_DH/Rdtase_CS"/>
</dbReference>
<feature type="transmembrane region" description="Helical" evidence="8">
    <location>
        <begin position="265"/>
        <end position="285"/>
    </location>
</feature>
<dbReference type="GO" id="GO:0050664">
    <property type="term" value="F:oxidoreductase activity, acting on NAD(P)H, oxygen as acceptor"/>
    <property type="evidence" value="ECO:0007669"/>
    <property type="project" value="TreeGrafter"/>
</dbReference>
<dbReference type="GO" id="GO:0016020">
    <property type="term" value="C:membrane"/>
    <property type="evidence" value="ECO:0007669"/>
    <property type="project" value="UniProtKB-SubCell"/>
</dbReference>